<dbReference type="PANTHER" id="PTHR30273">
    <property type="entry name" value="PERIPLASMIC SIGNAL SENSOR AND SIGMA FACTOR ACTIVATOR FECR-RELATED"/>
    <property type="match status" value="1"/>
</dbReference>
<comment type="caution">
    <text evidence="3">The sequence shown here is derived from an EMBL/GenBank/DDBJ whole genome shotgun (WGS) entry which is preliminary data.</text>
</comment>
<evidence type="ECO:0000313" key="4">
    <source>
        <dbReference type="Proteomes" id="UP000288079"/>
    </source>
</evidence>
<evidence type="ECO:0000313" key="3">
    <source>
        <dbReference type="EMBL" id="GCB35480.1"/>
    </source>
</evidence>
<dbReference type="GO" id="GO:0016989">
    <property type="term" value="F:sigma factor antagonist activity"/>
    <property type="evidence" value="ECO:0007669"/>
    <property type="project" value="TreeGrafter"/>
</dbReference>
<evidence type="ECO:0000259" key="2">
    <source>
        <dbReference type="Pfam" id="PF16344"/>
    </source>
</evidence>
<dbReference type="InterPro" id="IPR032508">
    <property type="entry name" value="FecR_C"/>
</dbReference>
<dbReference type="PIRSF" id="PIRSF018266">
    <property type="entry name" value="FecR"/>
    <property type="match status" value="1"/>
</dbReference>
<dbReference type="InterPro" id="IPR012373">
    <property type="entry name" value="Ferrdict_sens_TM"/>
</dbReference>
<proteinExistence type="predicted"/>
<protein>
    <submittedName>
        <fullName evidence="3">Iron dicitrate transporter FecR</fullName>
    </submittedName>
</protein>
<dbReference type="AlphaFoldDB" id="A0A401LVC6"/>
<feature type="domain" description="FecR protein" evidence="1">
    <location>
        <begin position="125"/>
        <end position="220"/>
    </location>
</feature>
<sequence>MKNNQAFDILSKIIKDTTLSKEEQVLIEEWRKKSHTNQQMYLFATTQVSVDSLPENMIEYKAIYERIKHNISQSESHPEKSTTEIHRISLLSKMWKYAAVFALGIVSTMAVMHLTSSDSSSTLSEITVPKGSISEVMLPDSSVVIINSNSKLSYSSDFLSEKRVVNLDGEAFFKVKKQMNGNEFAVRSKGTQIVVKGTEFNVRAYQDNSTVEATLVKGAIVFCADKKSISLKPEQRLVYNTANKEMVVQKTNLEDTEWRNGRYTFKDISLKEVIEILNRIYNANVVINEASQNIVFSGCIDRTNSLKHSLDVITLATGTHFQTINDTIYLKK</sequence>
<dbReference type="Gene3D" id="2.60.120.1440">
    <property type="match status" value="1"/>
</dbReference>
<evidence type="ECO:0000259" key="1">
    <source>
        <dbReference type="Pfam" id="PF04773"/>
    </source>
</evidence>
<dbReference type="InterPro" id="IPR006860">
    <property type="entry name" value="FecR"/>
</dbReference>
<dbReference type="Pfam" id="PF04773">
    <property type="entry name" value="FecR"/>
    <property type="match status" value="1"/>
</dbReference>
<dbReference type="Gene3D" id="3.55.50.30">
    <property type="match status" value="1"/>
</dbReference>
<accession>A0A401LVC6</accession>
<dbReference type="Pfam" id="PF16344">
    <property type="entry name" value="FecR_C"/>
    <property type="match status" value="1"/>
</dbReference>
<gene>
    <name evidence="3" type="ORF">KGMB02408_24250</name>
</gene>
<dbReference type="EMBL" id="BHWB01000006">
    <property type="protein sequence ID" value="GCB35480.1"/>
    <property type="molecule type" value="Genomic_DNA"/>
</dbReference>
<dbReference type="PANTHER" id="PTHR30273:SF2">
    <property type="entry name" value="PROTEIN FECR"/>
    <property type="match status" value="1"/>
</dbReference>
<name>A0A401LVC6_9BACE</name>
<dbReference type="Proteomes" id="UP000288079">
    <property type="component" value="Unassembled WGS sequence"/>
</dbReference>
<feature type="domain" description="Protein FecR C-terminal" evidence="2">
    <location>
        <begin position="263"/>
        <end position="329"/>
    </location>
</feature>
<dbReference type="OrthoDB" id="653086at2"/>
<dbReference type="RefSeq" id="WP_125041399.1">
    <property type="nucleotide sequence ID" value="NZ_BHWB01000006.1"/>
</dbReference>
<keyword evidence="4" id="KW-1185">Reference proteome</keyword>
<reference evidence="3 4" key="1">
    <citation type="submission" date="2018-10" db="EMBL/GenBank/DDBJ databases">
        <title>Draft Genome Sequence of Bacteroides sp. KCTC 15687.</title>
        <authorList>
            <person name="Yu S.Y."/>
            <person name="Kim J.S."/>
            <person name="Oh B.S."/>
            <person name="Park S.H."/>
            <person name="Kang S.W."/>
            <person name="Park J.E."/>
            <person name="Choi S.H."/>
            <person name="Han K.I."/>
            <person name="Lee K.C."/>
            <person name="Eom M.K."/>
            <person name="Suh M.K."/>
            <person name="Lee D.H."/>
            <person name="Yoon H."/>
            <person name="Kim B."/>
            <person name="Yang S.J."/>
            <person name="Lee J.S."/>
            <person name="Lee J.H."/>
        </authorList>
    </citation>
    <scope>NUCLEOTIDE SEQUENCE [LARGE SCALE GENOMIC DNA]</scope>
    <source>
        <strain evidence="3 4">KCTC 15687</strain>
    </source>
</reference>
<organism evidence="3 4">
    <name type="scientific">Bacteroides faecalis</name>
    <dbReference type="NCBI Taxonomy" id="2447885"/>
    <lineage>
        <taxon>Bacteria</taxon>
        <taxon>Pseudomonadati</taxon>
        <taxon>Bacteroidota</taxon>
        <taxon>Bacteroidia</taxon>
        <taxon>Bacteroidales</taxon>
        <taxon>Bacteroidaceae</taxon>
        <taxon>Bacteroides</taxon>
    </lineage>
</organism>